<evidence type="ECO:0000256" key="4">
    <source>
        <dbReference type="ARBA" id="ARBA00023163"/>
    </source>
</evidence>
<dbReference type="InterPro" id="IPR007627">
    <property type="entry name" value="RNA_pol_sigma70_r2"/>
</dbReference>
<name>A0A327NKQ4_9BACT</name>
<feature type="domain" description="RNA polymerase sigma-70 region 2" evidence="5">
    <location>
        <begin position="30"/>
        <end position="96"/>
    </location>
</feature>
<protein>
    <recommendedName>
        <fullName evidence="5">RNA polymerase sigma-70 region 2 domain-containing protein</fullName>
    </recommendedName>
</protein>
<dbReference type="Proteomes" id="UP000249016">
    <property type="component" value="Unassembled WGS sequence"/>
</dbReference>
<reference evidence="6 7" key="1">
    <citation type="submission" date="2018-06" db="EMBL/GenBank/DDBJ databases">
        <title>Spirosoma sp. HMF3257 Genome sequencing and assembly.</title>
        <authorList>
            <person name="Kang H."/>
            <person name="Cha I."/>
            <person name="Kim H."/>
            <person name="Kang J."/>
            <person name="Joh K."/>
        </authorList>
    </citation>
    <scope>NUCLEOTIDE SEQUENCE [LARGE SCALE GENOMIC DNA]</scope>
    <source>
        <strain evidence="6 7">HMF3257</strain>
    </source>
</reference>
<dbReference type="GO" id="GO:0003677">
    <property type="term" value="F:DNA binding"/>
    <property type="evidence" value="ECO:0007669"/>
    <property type="project" value="UniProtKB-KW"/>
</dbReference>
<keyword evidence="1" id="KW-0805">Transcription regulation</keyword>
<evidence type="ECO:0000256" key="1">
    <source>
        <dbReference type="ARBA" id="ARBA00023015"/>
    </source>
</evidence>
<keyword evidence="7" id="KW-1185">Reference proteome</keyword>
<evidence type="ECO:0000313" key="6">
    <source>
        <dbReference type="EMBL" id="RAI73108.1"/>
    </source>
</evidence>
<keyword evidence="2" id="KW-0731">Sigma factor</keyword>
<dbReference type="InterPro" id="IPR013325">
    <property type="entry name" value="RNA_pol_sigma_r2"/>
</dbReference>
<dbReference type="SUPFAM" id="SSF88946">
    <property type="entry name" value="Sigma2 domain of RNA polymerase sigma factors"/>
    <property type="match status" value="1"/>
</dbReference>
<organism evidence="6 7">
    <name type="scientific">Spirosoma telluris</name>
    <dbReference type="NCBI Taxonomy" id="2183553"/>
    <lineage>
        <taxon>Bacteria</taxon>
        <taxon>Pseudomonadati</taxon>
        <taxon>Bacteroidota</taxon>
        <taxon>Cytophagia</taxon>
        <taxon>Cytophagales</taxon>
        <taxon>Cytophagaceae</taxon>
        <taxon>Spirosoma</taxon>
    </lineage>
</organism>
<accession>A0A327NKQ4</accession>
<dbReference type="PANTHER" id="PTHR43133">
    <property type="entry name" value="RNA POLYMERASE ECF-TYPE SIGMA FACTO"/>
    <property type="match status" value="1"/>
</dbReference>
<dbReference type="AlphaFoldDB" id="A0A327NKQ4"/>
<dbReference type="Gene3D" id="1.10.1740.10">
    <property type="match status" value="1"/>
</dbReference>
<proteinExistence type="predicted"/>
<gene>
    <name evidence="6" type="ORF">HMF3257_37565</name>
</gene>
<evidence type="ECO:0000256" key="2">
    <source>
        <dbReference type="ARBA" id="ARBA00023082"/>
    </source>
</evidence>
<sequence>MPVPTAYRVYSDNQLLQLVAQSDQQAYDELYERYFTQLFNYAYEKTSDRFLAQEVVQELFITIWQQRTRIEITGLAKSYIFTTAKHLIIDQYRREASRAHYTDTFMSRQPLFTNQTEEQVWANELERSYQEFLAQLPPSASRLSCSVVKAIPIVKSRSKWVLPKKRLNNTSPRRCG</sequence>
<dbReference type="EMBL" id="QLII01000002">
    <property type="protein sequence ID" value="RAI73108.1"/>
    <property type="molecule type" value="Genomic_DNA"/>
</dbReference>
<dbReference type="GO" id="GO:0016987">
    <property type="term" value="F:sigma factor activity"/>
    <property type="evidence" value="ECO:0007669"/>
    <property type="project" value="UniProtKB-KW"/>
</dbReference>
<dbReference type="InterPro" id="IPR014284">
    <property type="entry name" value="RNA_pol_sigma-70_dom"/>
</dbReference>
<keyword evidence="4" id="KW-0804">Transcription</keyword>
<evidence type="ECO:0000256" key="3">
    <source>
        <dbReference type="ARBA" id="ARBA00023125"/>
    </source>
</evidence>
<dbReference type="NCBIfam" id="TIGR02937">
    <property type="entry name" value="sigma70-ECF"/>
    <property type="match status" value="1"/>
</dbReference>
<keyword evidence="3" id="KW-0238">DNA-binding</keyword>
<dbReference type="PANTHER" id="PTHR43133:SF8">
    <property type="entry name" value="RNA POLYMERASE SIGMA FACTOR HI_1459-RELATED"/>
    <property type="match status" value="1"/>
</dbReference>
<evidence type="ECO:0000313" key="7">
    <source>
        <dbReference type="Proteomes" id="UP000249016"/>
    </source>
</evidence>
<comment type="caution">
    <text evidence="6">The sequence shown here is derived from an EMBL/GenBank/DDBJ whole genome shotgun (WGS) entry which is preliminary data.</text>
</comment>
<dbReference type="Pfam" id="PF04542">
    <property type="entry name" value="Sigma70_r2"/>
    <property type="match status" value="1"/>
</dbReference>
<dbReference type="InterPro" id="IPR039425">
    <property type="entry name" value="RNA_pol_sigma-70-like"/>
</dbReference>
<evidence type="ECO:0000259" key="5">
    <source>
        <dbReference type="Pfam" id="PF04542"/>
    </source>
</evidence>
<dbReference type="GO" id="GO:0006352">
    <property type="term" value="P:DNA-templated transcription initiation"/>
    <property type="evidence" value="ECO:0007669"/>
    <property type="project" value="InterPro"/>
</dbReference>